<evidence type="ECO:0000256" key="5">
    <source>
        <dbReference type="ARBA" id="ARBA00023004"/>
    </source>
</evidence>
<dbReference type="PRINTS" id="PR00608">
    <property type="entry name" value="CYTCHROMECII"/>
</dbReference>
<keyword evidence="4" id="KW-0249">Electron transport</keyword>
<dbReference type="RefSeq" id="WP_220115867.1">
    <property type="nucleotide sequence ID" value="NZ_JAHZUY010000003.1"/>
</dbReference>
<keyword evidence="8" id="KW-1185">Reference proteome</keyword>
<feature type="chain" id="PRO_5046032950" evidence="6">
    <location>
        <begin position="20"/>
        <end position="159"/>
    </location>
</feature>
<gene>
    <name evidence="7" type="ORF">K1J50_02605</name>
</gene>
<comment type="caution">
    <text evidence="7">The sequence shown here is derived from an EMBL/GenBank/DDBJ whole genome shotgun (WGS) entry which is preliminary data.</text>
</comment>
<accession>A0ABS7EYR9</accession>
<evidence type="ECO:0000256" key="6">
    <source>
        <dbReference type="SAM" id="SignalP"/>
    </source>
</evidence>
<dbReference type="Gene3D" id="1.20.120.10">
    <property type="entry name" value="Cytochrome c/b562"/>
    <property type="match status" value="1"/>
</dbReference>
<dbReference type="InterPro" id="IPR002321">
    <property type="entry name" value="Cyt_c_II"/>
</dbReference>
<evidence type="ECO:0000313" key="8">
    <source>
        <dbReference type="Proteomes" id="UP001519924"/>
    </source>
</evidence>
<dbReference type="Proteomes" id="UP001519924">
    <property type="component" value="Unassembled WGS sequence"/>
</dbReference>
<proteinExistence type="predicted"/>
<name>A0ABS7EYR9_9PROT</name>
<keyword evidence="2" id="KW-0349">Heme</keyword>
<evidence type="ECO:0000256" key="4">
    <source>
        <dbReference type="ARBA" id="ARBA00022982"/>
    </source>
</evidence>
<organism evidence="7 8">
    <name type="scientific">Caldovatus aquaticus</name>
    <dbReference type="NCBI Taxonomy" id="2865671"/>
    <lineage>
        <taxon>Bacteria</taxon>
        <taxon>Pseudomonadati</taxon>
        <taxon>Pseudomonadota</taxon>
        <taxon>Alphaproteobacteria</taxon>
        <taxon>Acetobacterales</taxon>
        <taxon>Roseomonadaceae</taxon>
        <taxon>Caldovatus</taxon>
    </lineage>
</organism>
<keyword evidence="5" id="KW-0408">Iron</keyword>
<dbReference type="InterPro" id="IPR015984">
    <property type="entry name" value="Cyt_c_prime_subgr"/>
</dbReference>
<feature type="signal peptide" evidence="6">
    <location>
        <begin position="1"/>
        <end position="19"/>
    </location>
</feature>
<keyword evidence="1" id="KW-0813">Transport</keyword>
<dbReference type="PIRSF" id="PIRSF000027">
    <property type="entry name" value="Cytc_c_prime"/>
    <property type="match status" value="1"/>
</dbReference>
<dbReference type="SUPFAM" id="SSF47175">
    <property type="entry name" value="Cytochromes"/>
    <property type="match status" value="1"/>
</dbReference>
<evidence type="ECO:0000313" key="7">
    <source>
        <dbReference type="EMBL" id="MBW8268369.1"/>
    </source>
</evidence>
<dbReference type="InterPro" id="IPR010980">
    <property type="entry name" value="Cyt_c/b562"/>
</dbReference>
<keyword evidence="3" id="KW-0479">Metal-binding</keyword>
<dbReference type="Pfam" id="PF01322">
    <property type="entry name" value="Cytochrom_C_2"/>
    <property type="match status" value="1"/>
</dbReference>
<dbReference type="EMBL" id="JAHZUY010000003">
    <property type="protein sequence ID" value="MBW8268369.1"/>
    <property type="molecule type" value="Genomic_DNA"/>
</dbReference>
<dbReference type="InterPro" id="IPR012127">
    <property type="entry name" value="Cyt_c_prime"/>
</dbReference>
<evidence type="ECO:0000256" key="2">
    <source>
        <dbReference type="ARBA" id="ARBA00022617"/>
    </source>
</evidence>
<evidence type="ECO:0000256" key="1">
    <source>
        <dbReference type="ARBA" id="ARBA00022448"/>
    </source>
</evidence>
<reference evidence="7 8" key="1">
    <citation type="submission" date="2021-08" db="EMBL/GenBank/DDBJ databases">
        <title>Caldovatus sediminis gen. nov., sp. nov., a moderately thermophilic bacterium isolated from a hot spring.</title>
        <authorList>
            <person name="Hu C.-J."/>
            <person name="Li W.-J."/>
            <person name="Xian W.-D."/>
        </authorList>
    </citation>
    <scope>NUCLEOTIDE SEQUENCE [LARGE SCALE GENOMIC DNA]</scope>
    <source>
        <strain evidence="7 8">SYSU G05006</strain>
    </source>
</reference>
<dbReference type="PROSITE" id="PS51009">
    <property type="entry name" value="CYTCII"/>
    <property type="match status" value="1"/>
</dbReference>
<sequence length="159" mass="16995">MTRTTIGMLAVAGAAVAAAATLASAPAVQAQSGGAAAVIRERQEGFRQMNAILRRFRDTLQARGEVRPLASQVDEMLAYYRTLHERFPPGSDTGAETWARPEVWSNRPLFEQRAAAMLPELEKLKAAAASGDAAATGRQLQAVGAACTACHDSFRRPRS</sequence>
<evidence type="ECO:0000256" key="3">
    <source>
        <dbReference type="ARBA" id="ARBA00022723"/>
    </source>
</evidence>
<protein>
    <submittedName>
        <fullName evidence="7">Cytochrome c</fullName>
    </submittedName>
</protein>
<keyword evidence="6" id="KW-0732">Signal</keyword>